<evidence type="ECO:0000313" key="2">
    <source>
        <dbReference type="EMBL" id="KAF1748873.1"/>
    </source>
</evidence>
<proteinExistence type="predicted"/>
<dbReference type="CTD" id="78777908"/>
<dbReference type="Proteomes" id="UP000483820">
    <property type="component" value="Chromosome X"/>
</dbReference>
<gene>
    <name evidence="2" type="ORF">GCK72_025340</name>
</gene>
<dbReference type="RefSeq" id="XP_053579865.1">
    <property type="nucleotide sequence ID" value="XM_053736299.1"/>
</dbReference>
<evidence type="ECO:0000256" key="1">
    <source>
        <dbReference type="SAM" id="MobiDB-lite"/>
    </source>
</evidence>
<feature type="region of interest" description="Disordered" evidence="1">
    <location>
        <begin position="131"/>
        <end position="150"/>
    </location>
</feature>
<protein>
    <submittedName>
        <fullName evidence="2">Uncharacterized protein</fullName>
    </submittedName>
</protein>
<organism evidence="2 3">
    <name type="scientific">Caenorhabditis remanei</name>
    <name type="common">Caenorhabditis vulgaris</name>
    <dbReference type="NCBI Taxonomy" id="31234"/>
    <lineage>
        <taxon>Eukaryota</taxon>
        <taxon>Metazoa</taxon>
        <taxon>Ecdysozoa</taxon>
        <taxon>Nematoda</taxon>
        <taxon>Chromadorea</taxon>
        <taxon>Rhabditida</taxon>
        <taxon>Rhabditina</taxon>
        <taxon>Rhabditomorpha</taxon>
        <taxon>Rhabditoidea</taxon>
        <taxon>Rhabditidae</taxon>
        <taxon>Peloderinae</taxon>
        <taxon>Caenorhabditis</taxon>
    </lineage>
</organism>
<reference evidence="2 3" key="1">
    <citation type="submission" date="2019-12" db="EMBL/GenBank/DDBJ databases">
        <title>Chromosome-level assembly of the Caenorhabditis remanei genome.</title>
        <authorList>
            <person name="Teterina A.A."/>
            <person name="Willis J.H."/>
            <person name="Phillips P.C."/>
        </authorList>
    </citation>
    <scope>NUCLEOTIDE SEQUENCE [LARGE SCALE GENOMIC DNA]</scope>
    <source>
        <strain evidence="2 3">PX506</strain>
        <tissue evidence="2">Whole organism</tissue>
    </source>
</reference>
<dbReference type="EMBL" id="WUAV01000006">
    <property type="protein sequence ID" value="KAF1748873.1"/>
    <property type="molecule type" value="Genomic_DNA"/>
</dbReference>
<dbReference type="AlphaFoldDB" id="A0A6A5G252"/>
<dbReference type="KEGG" id="crq:GCK72_025340"/>
<comment type="caution">
    <text evidence="2">The sequence shown here is derived from an EMBL/GenBank/DDBJ whole genome shotgun (WGS) entry which is preliminary data.</text>
</comment>
<name>A0A6A5G252_CAERE</name>
<sequence length="150" mass="17030">MHYSNMEHALELGRETFDVWVLNLIASLFGLMPNDKVDRVFVRNERSHCSISSVDVDAISAIEEEGVVVNTSDVEVAEKFHNTRILIKLFGLHLLNHAAVRIVREVVNAREDLLEIQLVWHSDILHTESLKSHISRNQPPMDKGDNVNGL</sequence>
<accession>A0A6A5G252</accession>
<dbReference type="GeneID" id="78777908"/>
<evidence type="ECO:0000313" key="3">
    <source>
        <dbReference type="Proteomes" id="UP000483820"/>
    </source>
</evidence>